<dbReference type="AlphaFoldDB" id="K1U3H2"/>
<sequence>MIKTLSKAQKMEREKFRIPRSVQDAIPIRRIFADGIFQVGNRYSKTWSFTDINYAIASKEDKTSMFLDYSELLNALDSGASAKITIYNRRINKAEFERSVLLPDKDDGLDEYRHEFNQMLTAQVTGTSNSIVRERY</sequence>
<accession>K1U3H2</accession>
<evidence type="ECO:0008006" key="2">
    <source>
        <dbReference type="Google" id="ProtNLM"/>
    </source>
</evidence>
<dbReference type="EMBL" id="AJWY01001436">
    <property type="protein sequence ID" value="EKC79782.1"/>
    <property type="molecule type" value="Genomic_DNA"/>
</dbReference>
<proteinExistence type="predicted"/>
<name>K1U3H2_9ZZZZ</name>
<protein>
    <recommendedName>
        <fullName evidence="2">TraE protein</fullName>
    </recommendedName>
</protein>
<reference evidence="1" key="1">
    <citation type="journal article" date="2013" name="Environ. Microbiol.">
        <title>Microbiota from the distal guts of lean and obese adolescents exhibit partial functional redundancy besides clear differences in community structure.</title>
        <authorList>
            <person name="Ferrer M."/>
            <person name="Ruiz A."/>
            <person name="Lanza F."/>
            <person name="Haange S.B."/>
            <person name="Oberbach A."/>
            <person name="Till H."/>
            <person name="Bargiela R."/>
            <person name="Campoy C."/>
            <person name="Segura M.T."/>
            <person name="Richter M."/>
            <person name="von Bergen M."/>
            <person name="Seifert J."/>
            <person name="Suarez A."/>
        </authorList>
    </citation>
    <scope>NUCLEOTIDE SEQUENCE</scope>
</reference>
<gene>
    <name evidence="1" type="ORF">LEA_02075</name>
</gene>
<comment type="caution">
    <text evidence="1">The sequence shown here is derived from an EMBL/GenBank/DDBJ whole genome shotgun (WGS) entry which is preliminary data.</text>
</comment>
<organism evidence="1">
    <name type="scientific">human gut metagenome</name>
    <dbReference type="NCBI Taxonomy" id="408170"/>
    <lineage>
        <taxon>unclassified sequences</taxon>
        <taxon>metagenomes</taxon>
        <taxon>organismal metagenomes</taxon>
    </lineage>
</organism>
<evidence type="ECO:0000313" key="1">
    <source>
        <dbReference type="EMBL" id="EKC79782.1"/>
    </source>
</evidence>